<dbReference type="AlphaFoldDB" id="A0A7M2ZMR3"/>
<evidence type="ECO:0000313" key="2">
    <source>
        <dbReference type="Proteomes" id="UP000284767"/>
    </source>
</evidence>
<dbReference type="EMBL" id="NSNE01000036">
    <property type="protein sequence ID" value="RPM02806.1"/>
    <property type="molecule type" value="Genomic_DNA"/>
</dbReference>
<reference evidence="1 2" key="1">
    <citation type="submission" date="2017-08" db="EMBL/GenBank/DDBJ databases">
        <authorList>
            <person name="Feschi L."/>
            <person name="Jeukens J."/>
            <person name="Emond-Rheault J.-G."/>
            <person name="Kukavica-Ibrulj I."/>
            <person name="Boyle B."/>
            <person name="Levesque R.C."/>
        </authorList>
    </citation>
    <scope>NUCLEOTIDE SEQUENCE [LARGE SCALE GENOMIC DNA]</scope>
    <source>
        <strain evidence="1 2">PA-W36</strain>
    </source>
</reference>
<name>A0A7M2ZMR3_PSEAI</name>
<dbReference type="Proteomes" id="UP000284767">
    <property type="component" value="Unassembled WGS sequence"/>
</dbReference>
<sequence>MNEMASLALRQSLRIIRRESDVHRARIEYYETVGMLRGLHYGGAIDFWQFVALTELAGSAYINAGKPW</sequence>
<accession>A0A7M2ZMR3</accession>
<proteinExistence type="predicted"/>
<organism evidence="1 2">
    <name type="scientific">Pseudomonas aeruginosa</name>
    <dbReference type="NCBI Taxonomy" id="287"/>
    <lineage>
        <taxon>Bacteria</taxon>
        <taxon>Pseudomonadati</taxon>
        <taxon>Pseudomonadota</taxon>
        <taxon>Gammaproteobacteria</taxon>
        <taxon>Pseudomonadales</taxon>
        <taxon>Pseudomonadaceae</taxon>
        <taxon>Pseudomonas</taxon>
    </lineage>
</organism>
<protein>
    <submittedName>
        <fullName evidence="1">Uncharacterized protein</fullName>
    </submittedName>
</protein>
<reference evidence="1 2" key="2">
    <citation type="submission" date="2019-01" db="EMBL/GenBank/DDBJ databases">
        <title>The Pseudomonas aeruginosa pan-genome provides new insights on its population structure, horizontal gene transfer and pathogenicity.</title>
        <authorList>
            <person name="Freschi L."/>
            <person name="Vincent A.T."/>
            <person name="Jeukens J."/>
            <person name="Emond-Rheault J.-G."/>
            <person name="Kukavica-Ibrulj I."/>
            <person name="Dupont M.-J."/>
            <person name="Charette S.J."/>
            <person name="Boyle B."/>
            <person name="Levesque R.C."/>
        </authorList>
    </citation>
    <scope>NUCLEOTIDE SEQUENCE [LARGE SCALE GENOMIC DNA]</scope>
    <source>
        <strain evidence="1 2">PA-W36</strain>
    </source>
</reference>
<comment type="caution">
    <text evidence="1">The sequence shown here is derived from an EMBL/GenBank/DDBJ whole genome shotgun (WGS) entry which is preliminary data.</text>
</comment>
<dbReference type="RefSeq" id="WP_023087345.1">
    <property type="nucleotide sequence ID" value="NZ_CAADOK010000294.1"/>
</dbReference>
<gene>
    <name evidence="1" type="ORF">IPC1295_32400</name>
</gene>
<evidence type="ECO:0000313" key="1">
    <source>
        <dbReference type="EMBL" id="RPM02806.1"/>
    </source>
</evidence>